<evidence type="ECO:0000256" key="1">
    <source>
        <dbReference type="ARBA" id="ARBA00004651"/>
    </source>
</evidence>
<dbReference type="Proteomes" id="UP000199184">
    <property type="component" value="Unassembled WGS sequence"/>
</dbReference>
<protein>
    <submittedName>
        <fullName evidence="9">Chromate transporter</fullName>
    </submittedName>
</protein>
<gene>
    <name evidence="9" type="ORF">GA0061098_1012101</name>
</gene>
<sequence>MPEDSAPAAQETDQVPDQPAAGAAPPGLLALFLAFARMSLAGFGGVLVFARRAIVEQHRWMNADEFNETFALCHFLPGPNIVNLSMVFGSRLRGIAGGVAAFAGLLLPPTLIMMVLAIIYARYGDLDVLRSSLAGISCAAVGLLIAVVFRMMTPLLKRTDPLALILMAGVFLAIGVLRLPLPAVLLVAIPISVGATFFLRRKVAA</sequence>
<evidence type="ECO:0000256" key="4">
    <source>
        <dbReference type="ARBA" id="ARBA00022692"/>
    </source>
</evidence>
<feature type="transmembrane region" description="Helical" evidence="8">
    <location>
        <begin position="95"/>
        <end position="120"/>
    </location>
</feature>
<dbReference type="EMBL" id="FMAI01000012">
    <property type="protein sequence ID" value="SCB47376.1"/>
    <property type="molecule type" value="Genomic_DNA"/>
</dbReference>
<evidence type="ECO:0000256" key="3">
    <source>
        <dbReference type="ARBA" id="ARBA00022475"/>
    </source>
</evidence>
<feature type="region of interest" description="Disordered" evidence="7">
    <location>
        <begin position="1"/>
        <end position="21"/>
    </location>
</feature>
<dbReference type="GO" id="GO:0015109">
    <property type="term" value="F:chromate transmembrane transporter activity"/>
    <property type="evidence" value="ECO:0007669"/>
    <property type="project" value="InterPro"/>
</dbReference>
<dbReference type="InterPro" id="IPR052518">
    <property type="entry name" value="CHR_Transporter"/>
</dbReference>
<feature type="transmembrane region" description="Helical" evidence="8">
    <location>
        <begin position="132"/>
        <end position="149"/>
    </location>
</feature>
<proteinExistence type="inferred from homology"/>
<evidence type="ECO:0000256" key="8">
    <source>
        <dbReference type="SAM" id="Phobius"/>
    </source>
</evidence>
<dbReference type="PANTHER" id="PTHR43663:SF1">
    <property type="entry name" value="CHROMATE TRANSPORTER"/>
    <property type="match status" value="1"/>
</dbReference>
<feature type="transmembrane region" description="Helical" evidence="8">
    <location>
        <begin position="28"/>
        <end position="50"/>
    </location>
</feature>
<name>A0A1C3X5H8_9BRAD</name>
<comment type="subcellular location">
    <subcellularLocation>
        <location evidence="1">Cell membrane</location>
        <topology evidence="1">Multi-pass membrane protein</topology>
    </subcellularLocation>
</comment>
<dbReference type="GO" id="GO:0005886">
    <property type="term" value="C:plasma membrane"/>
    <property type="evidence" value="ECO:0007669"/>
    <property type="project" value="UniProtKB-SubCell"/>
</dbReference>
<dbReference type="InterPro" id="IPR003370">
    <property type="entry name" value="Chromate_transpt"/>
</dbReference>
<comment type="similarity">
    <text evidence="2">Belongs to the chromate ion transporter (CHR) (TC 2.A.51) family.</text>
</comment>
<dbReference type="Pfam" id="PF02417">
    <property type="entry name" value="Chromate_transp"/>
    <property type="match status" value="1"/>
</dbReference>
<keyword evidence="3" id="KW-1003">Cell membrane</keyword>
<feature type="transmembrane region" description="Helical" evidence="8">
    <location>
        <begin position="183"/>
        <end position="199"/>
    </location>
</feature>
<keyword evidence="5 8" id="KW-1133">Transmembrane helix</keyword>
<dbReference type="PANTHER" id="PTHR43663">
    <property type="entry name" value="CHROMATE TRANSPORT PROTEIN-RELATED"/>
    <property type="match status" value="1"/>
</dbReference>
<evidence type="ECO:0000256" key="7">
    <source>
        <dbReference type="SAM" id="MobiDB-lite"/>
    </source>
</evidence>
<keyword evidence="4 8" id="KW-0812">Transmembrane</keyword>
<evidence type="ECO:0000256" key="2">
    <source>
        <dbReference type="ARBA" id="ARBA00005262"/>
    </source>
</evidence>
<reference evidence="10" key="1">
    <citation type="submission" date="2016-08" db="EMBL/GenBank/DDBJ databases">
        <authorList>
            <person name="Varghese N."/>
            <person name="Submissions Spin"/>
        </authorList>
    </citation>
    <scope>NUCLEOTIDE SEQUENCE [LARGE SCALE GENOMIC DNA]</scope>
    <source>
        <strain evidence="10">ERR11</strain>
    </source>
</reference>
<evidence type="ECO:0000256" key="5">
    <source>
        <dbReference type="ARBA" id="ARBA00022989"/>
    </source>
</evidence>
<evidence type="ECO:0000256" key="6">
    <source>
        <dbReference type="ARBA" id="ARBA00023136"/>
    </source>
</evidence>
<dbReference type="AlphaFoldDB" id="A0A1C3X5H8"/>
<dbReference type="RefSeq" id="WP_091961472.1">
    <property type="nucleotide sequence ID" value="NZ_FMAI01000012.1"/>
</dbReference>
<evidence type="ECO:0000313" key="10">
    <source>
        <dbReference type="Proteomes" id="UP000199184"/>
    </source>
</evidence>
<evidence type="ECO:0000313" key="9">
    <source>
        <dbReference type="EMBL" id="SCB47376.1"/>
    </source>
</evidence>
<keyword evidence="10" id="KW-1185">Reference proteome</keyword>
<organism evidence="9 10">
    <name type="scientific">Bradyrhizobium shewense</name>
    <dbReference type="NCBI Taxonomy" id="1761772"/>
    <lineage>
        <taxon>Bacteria</taxon>
        <taxon>Pseudomonadati</taxon>
        <taxon>Pseudomonadota</taxon>
        <taxon>Alphaproteobacteria</taxon>
        <taxon>Hyphomicrobiales</taxon>
        <taxon>Nitrobacteraceae</taxon>
        <taxon>Bradyrhizobium</taxon>
    </lineage>
</organism>
<accession>A0A1C3X5H8</accession>
<keyword evidence="6 8" id="KW-0472">Membrane</keyword>